<dbReference type="AlphaFoldDB" id="A0A6A5Y7I6"/>
<feature type="compositionally biased region" description="Polar residues" evidence="1">
    <location>
        <begin position="687"/>
        <end position="697"/>
    </location>
</feature>
<dbReference type="EMBL" id="ML978066">
    <property type="protein sequence ID" value="KAF2020770.1"/>
    <property type="molecule type" value="Genomic_DNA"/>
</dbReference>
<gene>
    <name evidence="2" type="ORF">BU24DRAFT_8228</name>
</gene>
<evidence type="ECO:0000313" key="3">
    <source>
        <dbReference type="Proteomes" id="UP000799778"/>
    </source>
</evidence>
<feature type="compositionally biased region" description="Polar residues" evidence="1">
    <location>
        <begin position="588"/>
        <end position="604"/>
    </location>
</feature>
<evidence type="ECO:0000256" key="1">
    <source>
        <dbReference type="SAM" id="MobiDB-lite"/>
    </source>
</evidence>
<feature type="compositionally biased region" description="Basic and acidic residues" evidence="1">
    <location>
        <begin position="284"/>
        <end position="296"/>
    </location>
</feature>
<sequence>MRNHKNDSDKPLKVYRSKKVPKQVYFPDQRKVVRRKRSTTQDGPELRQLTFLPEKMRSACGIVQDSEDEEDDQEIGFDEEEGMGRSIQESAPDSLKPGNNMSKATAQKKKKRPSDVMEESEASSQGERRSPQPKSKRVKRAPAPKRKTKARAKADGSLNELSEPLSSTASSNPEPESVRRERRKRQSTMTQLVDGRLPCSQDEEPQFRPVKRETRSRVRRGEAGSNAQQQRTLTQMIPGLTPIGVISDSEDDETEEDEGPEMNLDHVSKPSLSDRSFELGEQTHQSDDENPTRDETNGEEEDNSSDDYQPTQYIEAPAKRRTHSPRQSRRAIISSSPPQVQTPRRPARTRFSLLATPERRRVVEIPSSQSPAITPLSMHKTPTSGRHPLHERPANAPNPDVTPSRRKRVAFEAPVEDTPPLPLVRKNTILDSDEDSDEGLVELEPEVLNNEVGPDTQALIQRLERPIPGRNIGSETQAMLDEIDLACDHAEDDAKWNDRKDRLVLESPRKLAREMAPPQSTAPLSSSINRRIKEEPLTQSLGVSPIQLRPSKISPQRRSFKEEREPSPTLVKSEPNDDGAHEEPTLTPPQIQETSDLDNNSIQVPCSPLPRSHRESQGTAHSHSSRAEEQLRTEWKSYSQYQKARPPLSSSARAVHDSDPFSYQATPFRNSIQPRPPPPQSWDPSQATTADNSQPSPKATPKKRQSGLVGADVSPHRVPSSQIAVSPPDRPPVLLIPSSFPSPSKMGYGDWESPSGERKESTNLTNGELFTQIEGMDSVEDFSIPPLPPLEDDDMFE</sequence>
<feature type="compositionally biased region" description="Polar residues" evidence="1">
    <location>
        <begin position="636"/>
        <end position="652"/>
    </location>
</feature>
<feature type="compositionally biased region" description="Polar residues" evidence="1">
    <location>
        <begin position="661"/>
        <end position="670"/>
    </location>
</feature>
<feature type="compositionally biased region" description="Polar residues" evidence="1">
    <location>
        <begin position="225"/>
        <end position="235"/>
    </location>
</feature>
<evidence type="ECO:0000313" key="2">
    <source>
        <dbReference type="EMBL" id="KAF2020770.1"/>
    </source>
</evidence>
<feature type="compositionally biased region" description="Polar residues" evidence="1">
    <location>
        <begin position="518"/>
        <end position="529"/>
    </location>
</feature>
<dbReference type="RefSeq" id="XP_033389109.1">
    <property type="nucleotide sequence ID" value="XM_033534680.1"/>
</dbReference>
<keyword evidence="3" id="KW-1185">Reference proteome</keyword>
<feature type="compositionally biased region" description="Polar residues" evidence="1">
    <location>
        <begin position="333"/>
        <end position="342"/>
    </location>
</feature>
<feature type="region of interest" description="Disordered" evidence="1">
    <location>
        <begin position="26"/>
        <end position="455"/>
    </location>
</feature>
<dbReference type="GeneID" id="54292077"/>
<protein>
    <submittedName>
        <fullName evidence="2">Uncharacterized protein</fullName>
    </submittedName>
</protein>
<dbReference type="Proteomes" id="UP000799778">
    <property type="component" value="Unassembled WGS sequence"/>
</dbReference>
<accession>A0A6A5Y7I6</accession>
<dbReference type="OrthoDB" id="73788at2759"/>
<feature type="compositionally biased region" description="Basic residues" evidence="1">
    <location>
        <begin position="134"/>
        <end position="151"/>
    </location>
</feature>
<feature type="compositionally biased region" description="Basic residues" evidence="1">
    <location>
        <begin position="319"/>
        <end position="329"/>
    </location>
</feature>
<feature type="compositionally biased region" description="Basic and acidic residues" evidence="1">
    <location>
        <begin position="574"/>
        <end position="584"/>
    </location>
</feature>
<feature type="compositionally biased region" description="Acidic residues" evidence="1">
    <location>
        <begin position="248"/>
        <end position="260"/>
    </location>
</feature>
<feature type="compositionally biased region" description="Basic and acidic residues" evidence="1">
    <location>
        <begin position="210"/>
        <end position="222"/>
    </location>
</feature>
<feature type="compositionally biased region" description="Basic and acidic residues" evidence="1">
    <location>
        <begin position="625"/>
        <end position="635"/>
    </location>
</feature>
<proteinExistence type="predicted"/>
<feature type="region of interest" description="Disordered" evidence="1">
    <location>
        <begin position="507"/>
        <end position="797"/>
    </location>
</feature>
<name>A0A6A5Y7I6_9PLEO</name>
<organism evidence="2 3">
    <name type="scientific">Aaosphaeria arxii CBS 175.79</name>
    <dbReference type="NCBI Taxonomy" id="1450172"/>
    <lineage>
        <taxon>Eukaryota</taxon>
        <taxon>Fungi</taxon>
        <taxon>Dikarya</taxon>
        <taxon>Ascomycota</taxon>
        <taxon>Pezizomycotina</taxon>
        <taxon>Dothideomycetes</taxon>
        <taxon>Pleosporomycetidae</taxon>
        <taxon>Pleosporales</taxon>
        <taxon>Pleosporales incertae sedis</taxon>
        <taxon>Aaosphaeria</taxon>
    </lineage>
</organism>
<feature type="compositionally biased region" description="Acidic residues" evidence="1">
    <location>
        <begin position="65"/>
        <end position="81"/>
    </location>
</feature>
<feature type="compositionally biased region" description="Acidic residues" evidence="1">
    <location>
        <begin position="431"/>
        <end position="445"/>
    </location>
</feature>
<feature type="compositionally biased region" description="Polar residues" evidence="1">
    <location>
        <begin position="164"/>
        <end position="174"/>
    </location>
</feature>
<reference evidence="2" key="1">
    <citation type="journal article" date="2020" name="Stud. Mycol.">
        <title>101 Dothideomycetes genomes: a test case for predicting lifestyles and emergence of pathogens.</title>
        <authorList>
            <person name="Haridas S."/>
            <person name="Albert R."/>
            <person name="Binder M."/>
            <person name="Bloem J."/>
            <person name="Labutti K."/>
            <person name="Salamov A."/>
            <person name="Andreopoulos B."/>
            <person name="Baker S."/>
            <person name="Barry K."/>
            <person name="Bills G."/>
            <person name="Bluhm B."/>
            <person name="Cannon C."/>
            <person name="Castanera R."/>
            <person name="Culley D."/>
            <person name="Daum C."/>
            <person name="Ezra D."/>
            <person name="Gonzalez J."/>
            <person name="Henrissat B."/>
            <person name="Kuo A."/>
            <person name="Liang C."/>
            <person name="Lipzen A."/>
            <person name="Lutzoni F."/>
            <person name="Magnuson J."/>
            <person name="Mondo S."/>
            <person name="Nolan M."/>
            <person name="Ohm R."/>
            <person name="Pangilinan J."/>
            <person name="Park H.-J."/>
            <person name="Ramirez L."/>
            <person name="Alfaro M."/>
            <person name="Sun H."/>
            <person name="Tritt A."/>
            <person name="Yoshinaga Y."/>
            <person name="Zwiers L.-H."/>
            <person name="Turgeon B."/>
            <person name="Goodwin S."/>
            <person name="Spatafora J."/>
            <person name="Crous P."/>
            <person name="Grigoriev I."/>
        </authorList>
    </citation>
    <scope>NUCLEOTIDE SEQUENCE</scope>
    <source>
        <strain evidence="2">CBS 175.79</strain>
    </source>
</reference>
<feature type="compositionally biased region" description="Polar residues" evidence="1">
    <location>
        <begin position="87"/>
        <end position="105"/>
    </location>
</feature>